<evidence type="ECO:0000313" key="2">
    <source>
        <dbReference type="Proteomes" id="UP000246099"/>
    </source>
</evidence>
<dbReference type="Pfam" id="PF19086">
    <property type="entry name" value="Terpene_syn_C_2"/>
    <property type="match status" value="1"/>
</dbReference>
<dbReference type="RefSeq" id="WP_119077775.1">
    <property type="nucleotide sequence ID" value="NZ_CP029600.1"/>
</dbReference>
<dbReference type="InterPro" id="IPR008949">
    <property type="entry name" value="Isoprenoid_synthase_dom_sf"/>
</dbReference>
<proteinExistence type="predicted"/>
<keyword evidence="2" id="KW-1185">Reference proteome</keyword>
<dbReference type="Proteomes" id="UP000246099">
    <property type="component" value="Chromosome"/>
</dbReference>
<protein>
    <recommendedName>
        <fullName evidence="3">Terpene synthase</fullName>
    </recommendedName>
</protein>
<organism evidence="1 2">
    <name type="scientific">Chitinophaga alhagiae</name>
    <dbReference type="NCBI Taxonomy" id="2203219"/>
    <lineage>
        <taxon>Bacteria</taxon>
        <taxon>Pseudomonadati</taxon>
        <taxon>Bacteroidota</taxon>
        <taxon>Chitinophagia</taxon>
        <taxon>Chitinophagales</taxon>
        <taxon>Chitinophagaceae</taxon>
        <taxon>Chitinophaga</taxon>
    </lineage>
</organism>
<dbReference type="Gene3D" id="1.10.600.10">
    <property type="entry name" value="Farnesyl Diphosphate Synthase"/>
    <property type="match status" value="1"/>
</dbReference>
<sequence>MPHKALGNTTAVTLEKIRKEYAFLSRTTTFSLQELFNHGSFRLDEYCQEFSPHPQSDELRKTAKAFGEQYGVWLDNAKHHITCALFLYPTAEPHRMLNMMKNLTIDFYLNDVMGRDVFHQLSREQQQEAKQIIRRMGKYDPQLRIPPSAPDMEKANIEVLRNFRDTSPAEWFKKFHRLYNYHLAITHRDNNAAAMGRIQTVDEYIDLRCHLSGMHHIVLWVEYGDGLFLDWNWLRQAGIDQELERLHWVTAAFGALSNDLFSFEKEVVQNGADSNLLMVIALNEPELSLFQVIYHAAALVRELLVEYVQLLDTVRNRCAQLQGTFPEQAALMEIHLAGLERGVQASWMWQVYTQRYKHPESIWEETLLATPEKVRTA</sequence>
<reference evidence="1 2" key="1">
    <citation type="submission" date="2018-05" db="EMBL/GenBank/DDBJ databases">
        <title>Chitinophaga sp. nov., isolated from rhizosphere soil of Alhagi.</title>
        <authorList>
            <person name="Liu Y."/>
        </authorList>
    </citation>
    <scope>NUCLEOTIDE SEQUENCE [LARGE SCALE GENOMIC DNA]</scope>
    <source>
        <strain evidence="1 2">T22</strain>
    </source>
</reference>
<evidence type="ECO:0008006" key="3">
    <source>
        <dbReference type="Google" id="ProtNLM"/>
    </source>
</evidence>
<name>A0ABN5LQ96_9BACT</name>
<accession>A0ABN5LQ96</accession>
<dbReference type="SUPFAM" id="SSF48576">
    <property type="entry name" value="Terpenoid synthases"/>
    <property type="match status" value="1"/>
</dbReference>
<evidence type="ECO:0000313" key="1">
    <source>
        <dbReference type="EMBL" id="AWO01563.1"/>
    </source>
</evidence>
<gene>
    <name evidence="1" type="ORF">DLD77_07565</name>
</gene>
<dbReference type="EMBL" id="CP029600">
    <property type="protein sequence ID" value="AWO01563.1"/>
    <property type="molecule type" value="Genomic_DNA"/>
</dbReference>